<evidence type="ECO:0000313" key="1">
    <source>
        <dbReference type="EMBL" id="GAA3522289.1"/>
    </source>
</evidence>
<evidence type="ECO:0008006" key="3">
    <source>
        <dbReference type="Google" id="ProtNLM"/>
    </source>
</evidence>
<name>A0ABP6UW72_9FLAO</name>
<dbReference type="Proteomes" id="UP001500459">
    <property type="component" value="Unassembled WGS sequence"/>
</dbReference>
<protein>
    <recommendedName>
        <fullName evidence="3">DNA-binding protein</fullName>
    </recommendedName>
</protein>
<proteinExistence type="predicted"/>
<comment type="caution">
    <text evidence="1">The sequence shown here is derived from an EMBL/GenBank/DDBJ whole genome shotgun (WGS) entry which is preliminary data.</text>
</comment>
<gene>
    <name evidence="1" type="ORF">GCM10022393_41030</name>
</gene>
<reference evidence="2" key="1">
    <citation type="journal article" date="2019" name="Int. J. Syst. Evol. Microbiol.">
        <title>The Global Catalogue of Microorganisms (GCM) 10K type strain sequencing project: providing services to taxonomists for standard genome sequencing and annotation.</title>
        <authorList>
            <consortium name="The Broad Institute Genomics Platform"/>
            <consortium name="The Broad Institute Genome Sequencing Center for Infectious Disease"/>
            <person name="Wu L."/>
            <person name="Ma J."/>
        </authorList>
    </citation>
    <scope>NUCLEOTIDE SEQUENCE [LARGE SCALE GENOMIC DNA]</scope>
    <source>
        <strain evidence="2">JCM 17106</strain>
    </source>
</reference>
<sequence>MKNPNELISPNALYLDIKEVGKLFSPPISRQKLGRLKRSGELPLIPCKIGKRTYYHKKQTVKLIEKLCNSNMNYDMDASL</sequence>
<dbReference type="EMBL" id="BAABCW010000029">
    <property type="protein sequence ID" value="GAA3522289.1"/>
    <property type="molecule type" value="Genomic_DNA"/>
</dbReference>
<keyword evidence="2" id="KW-1185">Reference proteome</keyword>
<dbReference type="RefSeq" id="WP_344930693.1">
    <property type="nucleotide sequence ID" value="NZ_BAABCW010000029.1"/>
</dbReference>
<accession>A0ABP6UW72</accession>
<organism evidence="1 2">
    <name type="scientific">Aquimarina addita</name>
    <dbReference type="NCBI Taxonomy" id="870485"/>
    <lineage>
        <taxon>Bacteria</taxon>
        <taxon>Pseudomonadati</taxon>
        <taxon>Bacteroidota</taxon>
        <taxon>Flavobacteriia</taxon>
        <taxon>Flavobacteriales</taxon>
        <taxon>Flavobacteriaceae</taxon>
        <taxon>Aquimarina</taxon>
    </lineage>
</organism>
<evidence type="ECO:0000313" key="2">
    <source>
        <dbReference type="Proteomes" id="UP001500459"/>
    </source>
</evidence>